<reference evidence="1 2" key="1">
    <citation type="submission" date="2015-12" db="EMBL/GenBank/DDBJ databases">
        <title>Draft genome sequence of the thermoanaerobe Thermotalea metallivorans, an isolate from the runoff channel of the Great Artesian Basin, Australia.</title>
        <authorList>
            <person name="Patel B.K."/>
        </authorList>
    </citation>
    <scope>NUCLEOTIDE SEQUENCE [LARGE SCALE GENOMIC DNA]</scope>
    <source>
        <strain evidence="1 2">B2-1</strain>
    </source>
</reference>
<proteinExistence type="predicted"/>
<sequence length="48" mass="5304">MSEVRNLDGKLVCRVDEATGTVEIKIKDCITLIKRNADGTTEVVNLKN</sequence>
<dbReference type="RefSeq" id="WP_003350897.1">
    <property type="nucleotide sequence ID" value="NZ_LOEE01000050.1"/>
</dbReference>
<organism evidence="1 2">
    <name type="scientific">Thermotalea metallivorans</name>
    <dbReference type="NCBI Taxonomy" id="520762"/>
    <lineage>
        <taxon>Bacteria</taxon>
        <taxon>Bacillati</taxon>
        <taxon>Bacillota</taxon>
        <taxon>Clostridia</taxon>
        <taxon>Peptostreptococcales</taxon>
        <taxon>Thermotaleaceae</taxon>
        <taxon>Thermotalea</taxon>
    </lineage>
</organism>
<protein>
    <submittedName>
        <fullName evidence="1">Uncharacterized protein</fullName>
    </submittedName>
</protein>
<dbReference type="Proteomes" id="UP000070456">
    <property type="component" value="Unassembled WGS sequence"/>
</dbReference>
<name>A0A140L208_9FIRM</name>
<evidence type="ECO:0000313" key="2">
    <source>
        <dbReference type="Proteomes" id="UP000070456"/>
    </source>
</evidence>
<gene>
    <name evidence="1" type="ORF">AN619_23110</name>
</gene>
<dbReference type="PATRIC" id="fig|520762.4.peg.2546"/>
<dbReference type="AlphaFoldDB" id="A0A140L208"/>
<evidence type="ECO:0000313" key="1">
    <source>
        <dbReference type="EMBL" id="KXG74583.1"/>
    </source>
</evidence>
<dbReference type="EMBL" id="LOEE01000050">
    <property type="protein sequence ID" value="KXG74583.1"/>
    <property type="molecule type" value="Genomic_DNA"/>
</dbReference>
<keyword evidence="2" id="KW-1185">Reference proteome</keyword>
<accession>A0A140L208</accession>
<comment type="caution">
    <text evidence="1">The sequence shown here is derived from an EMBL/GenBank/DDBJ whole genome shotgun (WGS) entry which is preliminary data.</text>
</comment>